<dbReference type="PROSITE" id="PS50987">
    <property type="entry name" value="HTH_ARSR_2"/>
    <property type="match status" value="1"/>
</dbReference>
<dbReference type="AlphaFoldDB" id="Q1YN47"/>
<dbReference type="Gene3D" id="1.10.10.10">
    <property type="entry name" value="Winged helix-like DNA-binding domain superfamily/Winged helix DNA-binding domain"/>
    <property type="match status" value="1"/>
</dbReference>
<keyword evidence="2" id="KW-0238">DNA-binding</keyword>
<evidence type="ECO:0000256" key="3">
    <source>
        <dbReference type="ARBA" id="ARBA00023163"/>
    </source>
</evidence>
<dbReference type="Proteomes" id="UP000000321">
    <property type="component" value="Unassembled WGS sequence"/>
</dbReference>
<organism evidence="5 6">
    <name type="scientific">Aurantimonas manganoxydans (strain ATCC BAA-1229 / DSM 21871 / SI85-9A1)</name>
    <dbReference type="NCBI Taxonomy" id="287752"/>
    <lineage>
        <taxon>Bacteria</taxon>
        <taxon>Pseudomonadati</taxon>
        <taxon>Pseudomonadota</taxon>
        <taxon>Alphaproteobacteria</taxon>
        <taxon>Hyphomicrobiales</taxon>
        <taxon>Aurantimonadaceae</taxon>
        <taxon>Aurantimonas</taxon>
    </lineage>
</organism>
<dbReference type="BioCyc" id="AURANTIMONAS:SI859A1_01997-MONOMER"/>
<reference evidence="5 6" key="1">
    <citation type="journal article" date="2008" name="Appl. Environ. Microbiol.">
        <title>Genomic insights into Mn(II) oxidation by the marine alphaproteobacterium Aurantimonas sp. strain SI85-9A1.</title>
        <authorList>
            <person name="Dick G.J."/>
            <person name="Podell S."/>
            <person name="Johnson H.A."/>
            <person name="Rivera-Espinoza Y."/>
            <person name="Bernier-Latmani R."/>
            <person name="McCarthy J.K."/>
            <person name="Torpey J.W."/>
            <person name="Clement B.G."/>
            <person name="Gaasterland T."/>
            <person name="Tebo B.M."/>
        </authorList>
    </citation>
    <scope>NUCLEOTIDE SEQUENCE [LARGE SCALE GENOMIC DNA]</scope>
    <source>
        <strain evidence="5 6">SI85-9A1</strain>
    </source>
</reference>
<dbReference type="GO" id="GO:0003700">
    <property type="term" value="F:DNA-binding transcription factor activity"/>
    <property type="evidence" value="ECO:0007669"/>
    <property type="project" value="InterPro"/>
</dbReference>
<comment type="caution">
    <text evidence="5">The sequence shown here is derived from an EMBL/GenBank/DDBJ whole genome shotgun (WGS) entry which is preliminary data.</text>
</comment>
<dbReference type="Pfam" id="PF01022">
    <property type="entry name" value="HTH_5"/>
    <property type="match status" value="1"/>
</dbReference>
<dbReference type="CDD" id="cd00090">
    <property type="entry name" value="HTH_ARSR"/>
    <property type="match status" value="1"/>
</dbReference>
<evidence type="ECO:0000256" key="2">
    <source>
        <dbReference type="ARBA" id="ARBA00023125"/>
    </source>
</evidence>
<evidence type="ECO:0000259" key="4">
    <source>
        <dbReference type="PROSITE" id="PS50987"/>
    </source>
</evidence>
<evidence type="ECO:0000313" key="5">
    <source>
        <dbReference type="EMBL" id="EAS51184.1"/>
    </source>
</evidence>
<dbReference type="EMBL" id="AAPJ01000001">
    <property type="protein sequence ID" value="EAS51184.1"/>
    <property type="molecule type" value="Genomic_DNA"/>
</dbReference>
<dbReference type="PRINTS" id="PR00778">
    <property type="entry name" value="HTHARSR"/>
</dbReference>
<keyword evidence="3" id="KW-0804">Transcription</keyword>
<dbReference type="NCBIfam" id="NF033788">
    <property type="entry name" value="HTH_metalloreg"/>
    <property type="match status" value="1"/>
</dbReference>
<name>Q1YN47_AURMS</name>
<accession>Q1YN47</accession>
<evidence type="ECO:0000256" key="1">
    <source>
        <dbReference type="ARBA" id="ARBA00023015"/>
    </source>
</evidence>
<proteinExistence type="predicted"/>
<dbReference type="InterPro" id="IPR036390">
    <property type="entry name" value="WH_DNA-bd_sf"/>
</dbReference>
<dbReference type="SMART" id="SM00418">
    <property type="entry name" value="HTH_ARSR"/>
    <property type="match status" value="1"/>
</dbReference>
<evidence type="ECO:0000313" key="6">
    <source>
        <dbReference type="Proteomes" id="UP000000321"/>
    </source>
</evidence>
<keyword evidence="1" id="KW-0805">Transcription regulation</keyword>
<dbReference type="InterPro" id="IPR011991">
    <property type="entry name" value="ArsR-like_HTH"/>
</dbReference>
<dbReference type="InterPro" id="IPR036388">
    <property type="entry name" value="WH-like_DNA-bd_sf"/>
</dbReference>
<gene>
    <name evidence="5" type="ORF">SI859A1_01997</name>
</gene>
<protein>
    <submittedName>
        <fullName evidence="5">Transcriptional regulatory protein, ArsR family</fullName>
    </submittedName>
</protein>
<dbReference type="InterPro" id="IPR001845">
    <property type="entry name" value="HTH_ArsR_DNA-bd_dom"/>
</dbReference>
<dbReference type="PANTHER" id="PTHR43132">
    <property type="entry name" value="ARSENICAL RESISTANCE OPERON REPRESSOR ARSR-RELATED"/>
    <property type="match status" value="1"/>
</dbReference>
<sequence length="169" mass="18676">MTARSRGCAAILGKTSSGAFSTTCWPTCRPGPRLRAHRPDRASDLSNLTNWAVPKFDPSTSPEETEAFFAQARKASDLLKAMSHETRLVILCLLSEKERSVGDIESILSMPQAAVSQQLARLRFDRLVKTRREGRTVYYSLASEEVTSLIGTLYELFCAPVRGTPDAPR</sequence>
<dbReference type="SUPFAM" id="SSF46785">
    <property type="entry name" value="Winged helix' DNA-binding domain"/>
    <property type="match status" value="1"/>
</dbReference>
<dbReference type="PANTHER" id="PTHR43132:SF2">
    <property type="entry name" value="ARSENICAL RESISTANCE OPERON REPRESSOR ARSR-RELATED"/>
    <property type="match status" value="1"/>
</dbReference>
<dbReference type="GO" id="GO:0003677">
    <property type="term" value="F:DNA binding"/>
    <property type="evidence" value="ECO:0007669"/>
    <property type="project" value="UniProtKB-KW"/>
</dbReference>
<dbReference type="HOGENOM" id="CLU_1576731_0_0_5"/>
<feature type="domain" description="HTH arsR-type" evidence="4">
    <location>
        <begin position="67"/>
        <end position="161"/>
    </location>
</feature>
<keyword evidence="6" id="KW-1185">Reference proteome</keyword>
<dbReference type="InterPro" id="IPR051011">
    <property type="entry name" value="Metal_resp_trans_reg"/>
</dbReference>